<reference evidence="1 2" key="1">
    <citation type="submission" date="2023-09" db="EMBL/GenBank/DDBJ databases">
        <authorList>
            <person name="Wang M."/>
        </authorList>
    </citation>
    <scope>NUCLEOTIDE SEQUENCE [LARGE SCALE GENOMIC DNA]</scope>
    <source>
        <strain evidence="1">GT-2023</strain>
        <tissue evidence="1">Liver</tissue>
    </source>
</reference>
<dbReference type="Proteomes" id="UP001558613">
    <property type="component" value="Unassembled WGS sequence"/>
</dbReference>
<gene>
    <name evidence="1" type="ORF">QQF64_002189</name>
</gene>
<accession>A0ABR3MPH6</accession>
<sequence length="100" mass="11230">MRCSQSVPDALTSSKIHLTGKTYFFSRFLEYGKSIRSLTAHSVRFPSQPLPSTLPFDVNERIYYSRVYGRPSRGSSPPPSLTIFSTYPHWGNSTLKGPDA</sequence>
<evidence type="ECO:0000313" key="1">
    <source>
        <dbReference type="EMBL" id="KAL1266514.1"/>
    </source>
</evidence>
<protein>
    <submittedName>
        <fullName evidence="1">Uncharacterized protein</fullName>
    </submittedName>
</protein>
<keyword evidence="2" id="KW-1185">Reference proteome</keyword>
<comment type="caution">
    <text evidence="1">The sequence shown here is derived from an EMBL/GenBank/DDBJ whole genome shotgun (WGS) entry which is preliminary data.</text>
</comment>
<proteinExistence type="predicted"/>
<dbReference type="EMBL" id="JAYMGO010000010">
    <property type="protein sequence ID" value="KAL1266514.1"/>
    <property type="molecule type" value="Genomic_DNA"/>
</dbReference>
<organism evidence="1 2">
    <name type="scientific">Cirrhinus molitorella</name>
    <name type="common">mud carp</name>
    <dbReference type="NCBI Taxonomy" id="172907"/>
    <lineage>
        <taxon>Eukaryota</taxon>
        <taxon>Metazoa</taxon>
        <taxon>Chordata</taxon>
        <taxon>Craniata</taxon>
        <taxon>Vertebrata</taxon>
        <taxon>Euteleostomi</taxon>
        <taxon>Actinopterygii</taxon>
        <taxon>Neopterygii</taxon>
        <taxon>Teleostei</taxon>
        <taxon>Ostariophysi</taxon>
        <taxon>Cypriniformes</taxon>
        <taxon>Cyprinidae</taxon>
        <taxon>Labeoninae</taxon>
        <taxon>Labeonini</taxon>
        <taxon>Cirrhinus</taxon>
    </lineage>
</organism>
<name>A0ABR3MPH6_9TELE</name>
<evidence type="ECO:0000313" key="2">
    <source>
        <dbReference type="Proteomes" id="UP001558613"/>
    </source>
</evidence>